<gene>
    <name evidence="3" type="ORF">ACFQ4R_06535</name>
</gene>
<feature type="transmembrane region" description="Helical" evidence="1">
    <location>
        <begin position="228"/>
        <end position="250"/>
    </location>
</feature>
<keyword evidence="1" id="KW-0472">Membrane</keyword>
<protein>
    <submittedName>
        <fullName evidence="3">Glycerophosphoryl diester phosphodiesterase membrane domain-containing protein</fullName>
    </submittedName>
</protein>
<dbReference type="Pfam" id="PF03009">
    <property type="entry name" value="GDPD"/>
    <property type="match status" value="1"/>
</dbReference>
<dbReference type="Proteomes" id="UP001597191">
    <property type="component" value="Unassembled WGS sequence"/>
</dbReference>
<evidence type="ECO:0000256" key="1">
    <source>
        <dbReference type="SAM" id="Phobius"/>
    </source>
</evidence>
<feature type="transmembrane region" description="Helical" evidence="1">
    <location>
        <begin position="309"/>
        <end position="333"/>
    </location>
</feature>
<dbReference type="RefSeq" id="WP_125647510.1">
    <property type="nucleotide sequence ID" value="NZ_JBHTOH010000038.1"/>
</dbReference>
<dbReference type="Gene3D" id="3.20.20.190">
    <property type="entry name" value="Phosphatidylinositol (PI) phosphodiesterase"/>
    <property type="match status" value="1"/>
</dbReference>
<dbReference type="InterPro" id="IPR017946">
    <property type="entry name" value="PLC-like_Pdiesterase_TIM-brl"/>
</dbReference>
<feature type="domain" description="GP-PDE" evidence="2">
    <location>
        <begin position="341"/>
        <end position="569"/>
    </location>
</feature>
<dbReference type="PANTHER" id="PTHR46211">
    <property type="entry name" value="GLYCEROPHOSPHORYL DIESTER PHOSPHODIESTERASE"/>
    <property type="match status" value="1"/>
</dbReference>
<feature type="transmembrane region" description="Helical" evidence="1">
    <location>
        <begin position="75"/>
        <end position="102"/>
    </location>
</feature>
<reference evidence="4" key="1">
    <citation type="journal article" date="2019" name="Int. J. Syst. Evol. Microbiol.">
        <title>The Global Catalogue of Microorganisms (GCM) 10K type strain sequencing project: providing services to taxonomists for standard genome sequencing and annotation.</title>
        <authorList>
            <consortium name="The Broad Institute Genomics Platform"/>
            <consortium name="The Broad Institute Genome Sequencing Center for Infectious Disease"/>
            <person name="Wu L."/>
            <person name="Ma J."/>
        </authorList>
    </citation>
    <scope>NUCLEOTIDE SEQUENCE [LARGE SCALE GENOMIC DNA]</scope>
    <source>
        <strain evidence="4">CCM 8937</strain>
    </source>
</reference>
<dbReference type="InterPro" id="IPR018476">
    <property type="entry name" value="GlyceroP-diester-Pdiesterase_M"/>
</dbReference>
<evidence type="ECO:0000313" key="3">
    <source>
        <dbReference type="EMBL" id="MFD1411256.1"/>
    </source>
</evidence>
<proteinExistence type="predicted"/>
<evidence type="ECO:0000313" key="4">
    <source>
        <dbReference type="Proteomes" id="UP001597191"/>
    </source>
</evidence>
<feature type="transmembrane region" description="Helical" evidence="1">
    <location>
        <begin position="172"/>
        <end position="194"/>
    </location>
</feature>
<name>A0ABW4BM09_9LACO</name>
<feature type="transmembrane region" description="Helical" evidence="1">
    <location>
        <begin position="21"/>
        <end position="48"/>
    </location>
</feature>
<dbReference type="EMBL" id="JBHTOH010000038">
    <property type="protein sequence ID" value="MFD1411256.1"/>
    <property type="molecule type" value="Genomic_DNA"/>
</dbReference>
<feature type="transmembrane region" description="Helical" evidence="1">
    <location>
        <begin position="132"/>
        <end position="152"/>
    </location>
</feature>
<dbReference type="PANTHER" id="PTHR46211:SF8">
    <property type="entry name" value="PHOSPHODIESTERASE"/>
    <property type="match status" value="1"/>
</dbReference>
<dbReference type="PROSITE" id="PS51704">
    <property type="entry name" value="GP_PDE"/>
    <property type="match status" value="1"/>
</dbReference>
<dbReference type="Pfam" id="PF10110">
    <property type="entry name" value="GPDPase_memb"/>
    <property type="match status" value="1"/>
</dbReference>
<dbReference type="SUPFAM" id="SSF51695">
    <property type="entry name" value="PLC-like phosphodiesterases"/>
    <property type="match status" value="1"/>
</dbReference>
<feature type="transmembrane region" description="Helical" evidence="1">
    <location>
        <begin position="262"/>
        <end position="288"/>
    </location>
</feature>
<keyword evidence="1" id="KW-0812">Transmembrane</keyword>
<comment type="caution">
    <text evidence="3">The sequence shown here is derived from an EMBL/GenBank/DDBJ whole genome shotgun (WGS) entry which is preliminary data.</text>
</comment>
<sequence length="595" mass="68361">MSKKKRLPSLRFWLGANHLFWRFWPQILVFSVLMNILLEGVIIGLRWLTAKLMVEFNVAYLSYTNIGEIVLDHPLMVVLLVVLLLLVLLLVYWQFTIFMLFVNELQHDHQPHFRQLMRQSAQRFRQLNGKTFLFLILFFILALPAVSLFFSTQLLSKVVIPNFILTFIDEHTLYAILLFLFYLGGLWLGLRYLYVLPLLTLNRLSVQQARRQSWQLTRHRNWANFKRGLLATLLGGLIFAVINGLLYFLQVGLDQTRFALPGAMITMLGLEIASLLLASYSTIMLLLLMQPPVALAQPQIADTAKHRRFWRILTWTFLSATVALLLAFNFGYLKGLLTSNPILISHRGVDAGNGVQNTIPALEKTARKKPAFIEMDVQETKDGQFICFHDPTLRQLAGRSETPQQLTLAQLQKITVREHGYQAKIPSFDDYLASANKAHQPLLVELKVTTHDSPNFTKNFIRRYYQALKQNDSQIQSLDYQTVAQAKKLAPDLFVDYIMPYNFAFPETNLNGYAMEVTTLNSYFVDKAHQQQQLVYSWDVNDQATLNKMQLYGVDGIITDRYSAMKQILAQQKDQPHYAALINSFTDIAGSVWAD</sequence>
<keyword evidence="4" id="KW-1185">Reference proteome</keyword>
<organism evidence="3 4">
    <name type="scientific">Lapidilactobacillus gannanensis</name>
    <dbReference type="NCBI Taxonomy" id="2486002"/>
    <lineage>
        <taxon>Bacteria</taxon>
        <taxon>Bacillati</taxon>
        <taxon>Bacillota</taxon>
        <taxon>Bacilli</taxon>
        <taxon>Lactobacillales</taxon>
        <taxon>Lactobacillaceae</taxon>
        <taxon>Lapidilactobacillus</taxon>
    </lineage>
</organism>
<dbReference type="CDD" id="cd08579">
    <property type="entry name" value="GDPD_memb_like"/>
    <property type="match status" value="1"/>
</dbReference>
<evidence type="ECO:0000259" key="2">
    <source>
        <dbReference type="PROSITE" id="PS51704"/>
    </source>
</evidence>
<dbReference type="InterPro" id="IPR030395">
    <property type="entry name" value="GP_PDE_dom"/>
</dbReference>
<keyword evidence="1" id="KW-1133">Transmembrane helix</keyword>
<accession>A0ABW4BM09</accession>